<keyword evidence="2 4" id="KW-0863">Zinc-finger</keyword>
<dbReference type="Pfam" id="PF24766">
    <property type="entry name" value="DUF7699"/>
    <property type="match status" value="1"/>
</dbReference>
<name>A0AA38TWX1_9ASTR</name>
<dbReference type="InterPro" id="IPR036361">
    <property type="entry name" value="SAP_dom_sf"/>
</dbReference>
<sequence>MNPQNHFDDDVESEADTFDSDDSQTDPSFCIFEETRSKFSNLSIKKKPRNRILLIFQIPDSFIVLFIFSVSMEANENENDDDQNVDCESIVAPEFDASDQKSFEIVQKIIEDDMVEKLKVEQCKLYLRKHGLRLTGKKDILIHRIKEHISIMNGEGEHKYPASSFVMNCKGDACTGDVVMFEQNVYEMFNIASRSATGPPCGTRVVAGRIVKESYGAAKQQHTFTIEVLWSKGVKPLPPLHPLLIKGRNLYRLKTTRQRWENESERLNILSEKHSRGDAARSNRAARVHEKEIKKALRVRTSKGNIQNQILEKKRNTSPTHPMIITPKNASIQHEPRNWPAPSNPRPHAGAPYTGVLNHQPLRNNHHHHRTSYKENINSNMLRSAAGWEPNGPPRNTFQAERNSGFYPSRPFQNLPQGQRQQLCRYYPQGRCHYGTNCKYLH</sequence>
<dbReference type="Pfam" id="PF02037">
    <property type="entry name" value="SAP"/>
    <property type="match status" value="1"/>
</dbReference>
<evidence type="ECO:0000259" key="6">
    <source>
        <dbReference type="PROSITE" id="PS50103"/>
    </source>
</evidence>
<keyword evidence="9" id="KW-1185">Reference proteome</keyword>
<dbReference type="Gene3D" id="4.10.1000.10">
    <property type="entry name" value="Zinc finger, CCCH-type"/>
    <property type="match status" value="1"/>
</dbReference>
<evidence type="ECO:0000256" key="3">
    <source>
        <dbReference type="ARBA" id="ARBA00022833"/>
    </source>
</evidence>
<dbReference type="InterPro" id="IPR056116">
    <property type="entry name" value="DUF7699"/>
</dbReference>
<dbReference type="InterPro" id="IPR036855">
    <property type="entry name" value="Znf_CCCH_sf"/>
</dbReference>
<accession>A0AA38TWX1</accession>
<dbReference type="EMBL" id="JARYMX010000001">
    <property type="protein sequence ID" value="KAJ9568513.1"/>
    <property type="molecule type" value="Genomic_DNA"/>
</dbReference>
<feature type="zinc finger region" description="C3H1-type" evidence="4">
    <location>
        <begin position="418"/>
        <end position="442"/>
    </location>
</feature>
<dbReference type="PANTHER" id="PTHR35323:SF5">
    <property type="entry name" value="ZINC FINGER CCCH DOMAIN-CONTAINING PROTEIN 62"/>
    <property type="match status" value="1"/>
</dbReference>
<feature type="domain" description="C3H1-type" evidence="6">
    <location>
        <begin position="418"/>
        <end position="442"/>
    </location>
</feature>
<dbReference type="SUPFAM" id="SSF90229">
    <property type="entry name" value="CCCH zinc finger"/>
    <property type="match status" value="1"/>
</dbReference>
<dbReference type="PROSITE" id="PS50800">
    <property type="entry name" value="SAP"/>
    <property type="match status" value="1"/>
</dbReference>
<dbReference type="InterPro" id="IPR003034">
    <property type="entry name" value="SAP_dom"/>
</dbReference>
<evidence type="ECO:0000259" key="7">
    <source>
        <dbReference type="PROSITE" id="PS50800"/>
    </source>
</evidence>
<evidence type="ECO:0000256" key="2">
    <source>
        <dbReference type="ARBA" id="ARBA00022771"/>
    </source>
</evidence>
<proteinExistence type="predicted"/>
<dbReference type="SMART" id="SM00513">
    <property type="entry name" value="SAP"/>
    <property type="match status" value="1"/>
</dbReference>
<dbReference type="InterPro" id="IPR041367">
    <property type="entry name" value="Znf-CCCH_4"/>
</dbReference>
<organism evidence="8 9">
    <name type="scientific">Centaurea solstitialis</name>
    <name type="common">yellow star-thistle</name>
    <dbReference type="NCBI Taxonomy" id="347529"/>
    <lineage>
        <taxon>Eukaryota</taxon>
        <taxon>Viridiplantae</taxon>
        <taxon>Streptophyta</taxon>
        <taxon>Embryophyta</taxon>
        <taxon>Tracheophyta</taxon>
        <taxon>Spermatophyta</taxon>
        <taxon>Magnoliopsida</taxon>
        <taxon>eudicotyledons</taxon>
        <taxon>Gunneridae</taxon>
        <taxon>Pentapetalae</taxon>
        <taxon>asterids</taxon>
        <taxon>campanulids</taxon>
        <taxon>Asterales</taxon>
        <taxon>Asteraceae</taxon>
        <taxon>Carduoideae</taxon>
        <taxon>Cardueae</taxon>
        <taxon>Centaureinae</taxon>
        <taxon>Centaurea</taxon>
    </lineage>
</organism>
<feature type="compositionally biased region" description="Acidic residues" evidence="5">
    <location>
        <begin position="9"/>
        <end position="24"/>
    </location>
</feature>
<dbReference type="PROSITE" id="PS50103">
    <property type="entry name" value="ZF_C3H1"/>
    <property type="match status" value="1"/>
</dbReference>
<evidence type="ECO:0000313" key="8">
    <source>
        <dbReference type="EMBL" id="KAJ9568513.1"/>
    </source>
</evidence>
<protein>
    <submittedName>
        <fullName evidence="8">Uncharacterized protein</fullName>
    </submittedName>
</protein>
<gene>
    <name evidence="8" type="ORF">OSB04_004479</name>
</gene>
<keyword evidence="3 4" id="KW-0862">Zinc</keyword>
<dbReference type="AlphaFoldDB" id="A0AA38TWX1"/>
<dbReference type="SUPFAM" id="SSF68906">
    <property type="entry name" value="SAP domain"/>
    <property type="match status" value="1"/>
</dbReference>
<dbReference type="Gene3D" id="1.10.720.30">
    <property type="entry name" value="SAP domain"/>
    <property type="match status" value="1"/>
</dbReference>
<dbReference type="Pfam" id="PF18044">
    <property type="entry name" value="zf-CCCH_4"/>
    <property type="match status" value="1"/>
</dbReference>
<dbReference type="Proteomes" id="UP001172457">
    <property type="component" value="Chromosome 1"/>
</dbReference>
<comment type="caution">
    <text evidence="8">The sequence shown here is derived from an EMBL/GenBank/DDBJ whole genome shotgun (WGS) entry which is preliminary data.</text>
</comment>
<dbReference type="InterPro" id="IPR000571">
    <property type="entry name" value="Znf_CCCH"/>
</dbReference>
<evidence type="ECO:0000256" key="1">
    <source>
        <dbReference type="ARBA" id="ARBA00022723"/>
    </source>
</evidence>
<evidence type="ECO:0000256" key="4">
    <source>
        <dbReference type="PROSITE-ProRule" id="PRU00723"/>
    </source>
</evidence>
<feature type="domain" description="SAP" evidence="7">
    <location>
        <begin position="115"/>
        <end position="149"/>
    </location>
</feature>
<evidence type="ECO:0000313" key="9">
    <source>
        <dbReference type="Proteomes" id="UP001172457"/>
    </source>
</evidence>
<feature type="region of interest" description="Disordered" evidence="5">
    <location>
        <begin position="385"/>
        <end position="415"/>
    </location>
</feature>
<keyword evidence="1 4" id="KW-0479">Metal-binding</keyword>
<evidence type="ECO:0000256" key="5">
    <source>
        <dbReference type="SAM" id="MobiDB-lite"/>
    </source>
</evidence>
<dbReference type="PANTHER" id="PTHR35323">
    <property type="entry name" value="SAP DOMAIN-CONTAINING PROTEIN"/>
    <property type="match status" value="1"/>
</dbReference>
<feature type="region of interest" description="Disordered" evidence="5">
    <location>
        <begin position="1"/>
        <end position="24"/>
    </location>
</feature>
<reference evidence="8" key="1">
    <citation type="submission" date="2023-03" db="EMBL/GenBank/DDBJ databases">
        <title>Chromosome-scale reference genome and RAD-based genetic map of yellow starthistle (Centaurea solstitialis) reveal putative structural variation and QTLs associated with invader traits.</title>
        <authorList>
            <person name="Reatini B."/>
            <person name="Cang F.A."/>
            <person name="Jiang Q."/>
            <person name="Mckibben M.T.W."/>
            <person name="Barker M.S."/>
            <person name="Rieseberg L.H."/>
            <person name="Dlugosch K.M."/>
        </authorList>
    </citation>
    <scope>NUCLEOTIDE SEQUENCE</scope>
    <source>
        <strain evidence="8">CAN-66</strain>
        <tissue evidence="8">Leaf</tissue>
    </source>
</reference>
<dbReference type="GO" id="GO:0008270">
    <property type="term" value="F:zinc ion binding"/>
    <property type="evidence" value="ECO:0007669"/>
    <property type="project" value="UniProtKB-KW"/>
</dbReference>